<dbReference type="Proteomes" id="UP000268014">
    <property type="component" value="Unassembled WGS sequence"/>
</dbReference>
<dbReference type="STRING" id="6290.A0A0N4WUF2"/>
<evidence type="ECO:0000313" key="3">
    <source>
        <dbReference type="Proteomes" id="UP000268014"/>
    </source>
</evidence>
<evidence type="ECO:0000256" key="1">
    <source>
        <dbReference type="SAM" id="MobiDB-lite"/>
    </source>
</evidence>
<dbReference type="AlphaFoldDB" id="A0A0N4WUF2"/>
<feature type="compositionally biased region" description="Low complexity" evidence="1">
    <location>
        <begin position="132"/>
        <end position="153"/>
    </location>
</feature>
<accession>A0A0N4WUF2</accession>
<protein>
    <submittedName>
        <fullName evidence="4">Integrase catalytic domain-containing protein</fullName>
    </submittedName>
</protein>
<reference evidence="4" key="1">
    <citation type="submission" date="2017-02" db="UniProtKB">
        <authorList>
            <consortium name="WormBaseParasite"/>
        </authorList>
    </citation>
    <scope>IDENTIFICATION</scope>
</reference>
<feature type="region of interest" description="Disordered" evidence="1">
    <location>
        <begin position="493"/>
        <end position="513"/>
    </location>
</feature>
<organism evidence="4">
    <name type="scientific">Haemonchus placei</name>
    <name type="common">Barber's pole worm</name>
    <dbReference type="NCBI Taxonomy" id="6290"/>
    <lineage>
        <taxon>Eukaryota</taxon>
        <taxon>Metazoa</taxon>
        <taxon>Ecdysozoa</taxon>
        <taxon>Nematoda</taxon>
        <taxon>Chromadorea</taxon>
        <taxon>Rhabditida</taxon>
        <taxon>Rhabditina</taxon>
        <taxon>Rhabditomorpha</taxon>
        <taxon>Strongyloidea</taxon>
        <taxon>Trichostrongylidae</taxon>
        <taxon>Haemonchus</taxon>
    </lineage>
</organism>
<dbReference type="WBParaSite" id="HPLM_0001527501-mRNA-1">
    <property type="protein sequence ID" value="HPLM_0001527501-mRNA-1"/>
    <property type="gene ID" value="HPLM_0001527501"/>
</dbReference>
<reference evidence="2 3" key="2">
    <citation type="submission" date="2018-11" db="EMBL/GenBank/DDBJ databases">
        <authorList>
            <consortium name="Pathogen Informatics"/>
        </authorList>
    </citation>
    <scope>NUCLEOTIDE SEQUENCE [LARGE SCALE GENOMIC DNA]</scope>
    <source>
        <strain evidence="2 3">MHpl1</strain>
    </source>
</reference>
<evidence type="ECO:0000313" key="4">
    <source>
        <dbReference type="WBParaSite" id="HPLM_0001527501-mRNA-1"/>
    </source>
</evidence>
<gene>
    <name evidence="2" type="ORF">HPLM_LOCUS15267</name>
</gene>
<proteinExistence type="predicted"/>
<sequence>MEQEVRLSKEITVLQTGTCNMRTLQSARQFSYGRTISYIPTHCFTGVQRRIERECGRVRDCCPALSRCSSITTNSSAAERTQELRIQMRKRAENCARGLPITPLPMPVGYNPRIGFDPSSIPGRNMNPPTYDGSQSGYDAAASSGDGSGSASDYGYGNVNVHITPQESSGAYQPEEDVGMISNPVPNREEYERARARQSQNRQSQSGAEFTEEDGSLTLSAKPKLSFPDDKMQNTNKYKAKMAEQDAGETAREALNSFLRAGQAAEASGPIATAKLPSKNAKASGSMRPLEMINDEDVPADGEIVTSPPVIFLGKQINNTKGLNRSGSCIERMMKTQTQKLQQILTLLGEKKDSEDMHEIKELIDEWHNSFRNKVISAKDKTTKLEISIALDNLIKQFDKVNLDLIKSQVNATFDENDYPDGDAAVFETECDPLAVSNILEEQLRHQEELEKERLAARHKFDRKNKGQTDEHGDHTVVEDGVTKLILSGSHESLNVDHPATSVEKSSDTSKPTDEEAIIHNWSNKEYKLELEKYKKEHHINATSLEPRNETACDLYMRCRNQMHMAVDSCAWRFANSKILPTLAESAESLLYRAEELCDPAEQPFYEELYELMITRNTRLRDCLDEKNEKFFSTSICLPYSPVEHLMYGSAFIRLLSEDYKQSADCFRDANLIQEKCTKLRECCPNFDR</sequence>
<feature type="compositionally biased region" description="Low complexity" evidence="1">
    <location>
        <begin position="197"/>
        <end position="208"/>
    </location>
</feature>
<dbReference type="OrthoDB" id="5808079at2759"/>
<name>A0A0N4WUF2_HAEPC</name>
<dbReference type="OMA" id="CAWRFAS"/>
<evidence type="ECO:0000313" key="2">
    <source>
        <dbReference type="EMBL" id="VDO55988.1"/>
    </source>
</evidence>
<feature type="region of interest" description="Disordered" evidence="1">
    <location>
        <begin position="115"/>
        <end position="153"/>
    </location>
</feature>
<keyword evidence="3" id="KW-1185">Reference proteome</keyword>
<dbReference type="EMBL" id="UZAF01018909">
    <property type="protein sequence ID" value="VDO55988.1"/>
    <property type="molecule type" value="Genomic_DNA"/>
</dbReference>
<feature type="region of interest" description="Disordered" evidence="1">
    <location>
        <begin position="189"/>
        <end position="231"/>
    </location>
</feature>